<name>A0A9X7W0C1_9BACL</name>
<sequence length="248" mass="27843">MVRRFWLSFISLVIFLLVVDVVSWLYIVTHLTLQVAGSGLGDSFVLPTEAPSIWSFIQPVTTKDWLAPILVLVVQVWLTGGFYGTLIRMNTSEQVSPTNFVYDAFRSFGKLLLWNLLWAAAAVAVVGLNRVLPAFGPALFVLLLVLRFVFLFGNIALVAERDPRYALKLAPNLLISRWLTMLPYAIVLVLLGDLGRRLSGILSHHGTLFIAAIYTVLAAWVLHMVVARYLVFSRWNERRLNIDSVAES</sequence>
<feature type="transmembrane region" description="Helical" evidence="1">
    <location>
        <begin position="65"/>
        <end position="87"/>
    </location>
</feature>
<keyword evidence="1" id="KW-1133">Transmembrane helix</keyword>
<feature type="transmembrane region" description="Helical" evidence="1">
    <location>
        <begin position="108"/>
        <end position="128"/>
    </location>
</feature>
<dbReference type="EMBL" id="CP071182">
    <property type="protein sequence ID" value="QSO47003.1"/>
    <property type="molecule type" value="Genomic_DNA"/>
</dbReference>
<organism evidence="2 3">
    <name type="scientific">Alicyclobacillus mengziensis</name>
    <dbReference type="NCBI Taxonomy" id="2931921"/>
    <lineage>
        <taxon>Bacteria</taxon>
        <taxon>Bacillati</taxon>
        <taxon>Bacillota</taxon>
        <taxon>Bacilli</taxon>
        <taxon>Bacillales</taxon>
        <taxon>Alicyclobacillaceae</taxon>
        <taxon>Alicyclobacillus</taxon>
    </lineage>
</organism>
<dbReference type="AlphaFoldDB" id="A0A9X7W0C1"/>
<proteinExistence type="predicted"/>
<feature type="transmembrane region" description="Helical" evidence="1">
    <location>
        <begin position="7"/>
        <end position="27"/>
    </location>
</feature>
<dbReference type="RefSeq" id="WP_206656364.1">
    <property type="nucleotide sequence ID" value="NZ_CP071182.1"/>
</dbReference>
<protein>
    <submittedName>
        <fullName evidence="2">Uncharacterized protein</fullName>
    </submittedName>
</protein>
<keyword evidence="3" id="KW-1185">Reference proteome</keyword>
<feature type="transmembrane region" description="Helical" evidence="1">
    <location>
        <begin position="169"/>
        <end position="191"/>
    </location>
</feature>
<evidence type="ECO:0000313" key="3">
    <source>
        <dbReference type="Proteomes" id="UP000663505"/>
    </source>
</evidence>
<accession>A0A9X7W0C1</accession>
<evidence type="ECO:0000313" key="2">
    <source>
        <dbReference type="EMBL" id="QSO47003.1"/>
    </source>
</evidence>
<keyword evidence="1" id="KW-0472">Membrane</keyword>
<reference evidence="2 3" key="1">
    <citation type="submission" date="2021-02" db="EMBL/GenBank/DDBJ databases">
        <title>Alicyclobacillus curvatus sp. nov. and Alicyclobacillus mengziensis sp. nov., two acidophilic bacteria isolated from acid mine drainage.</title>
        <authorList>
            <person name="Huang Y."/>
        </authorList>
    </citation>
    <scope>NUCLEOTIDE SEQUENCE [LARGE SCALE GENOMIC DNA]</scope>
    <source>
        <strain evidence="2 3">S30H14</strain>
    </source>
</reference>
<evidence type="ECO:0000256" key="1">
    <source>
        <dbReference type="SAM" id="Phobius"/>
    </source>
</evidence>
<keyword evidence="1" id="KW-0812">Transmembrane</keyword>
<feature type="transmembrane region" description="Helical" evidence="1">
    <location>
        <begin position="134"/>
        <end position="157"/>
    </location>
</feature>
<gene>
    <name evidence="2" type="ORF">JZ786_21730</name>
</gene>
<dbReference type="KEGG" id="afx:JZ786_21730"/>
<feature type="transmembrane region" description="Helical" evidence="1">
    <location>
        <begin position="211"/>
        <end position="231"/>
    </location>
</feature>
<dbReference type="Proteomes" id="UP000663505">
    <property type="component" value="Chromosome"/>
</dbReference>